<evidence type="ECO:0000313" key="2">
    <source>
        <dbReference type="Proteomes" id="UP000050277"/>
    </source>
</evidence>
<proteinExistence type="predicted"/>
<keyword evidence="2" id="KW-1185">Reference proteome</keyword>
<dbReference type="PROSITE" id="PS51257">
    <property type="entry name" value="PROKAR_LIPOPROTEIN"/>
    <property type="match status" value="1"/>
</dbReference>
<dbReference type="RefSeq" id="WP_054533560.1">
    <property type="nucleotide sequence ID" value="NZ_LGKP01000011.1"/>
</dbReference>
<organism evidence="1 2">
    <name type="scientific">Herpetosiphon geysericola</name>
    <dbReference type="NCBI Taxonomy" id="70996"/>
    <lineage>
        <taxon>Bacteria</taxon>
        <taxon>Bacillati</taxon>
        <taxon>Chloroflexota</taxon>
        <taxon>Chloroflexia</taxon>
        <taxon>Herpetosiphonales</taxon>
        <taxon>Herpetosiphonaceae</taxon>
        <taxon>Herpetosiphon</taxon>
    </lineage>
</organism>
<dbReference type="Proteomes" id="UP000050277">
    <property type="component" value="Unassembled WGS sequence"/>
</dbReference>
<reference evidence="1 2" key="1">
    <citation type="submission" date="2015-07" db="EMBL/GenBank/DDBJ databases">
        <title>Whole genome sequence of Herpetosiphon geysericola DSM 7119.</title>
        <authorList>
            <person name="Hemp J."/>
            <person name="Ward L.M."/>
            <person name="Pace L.A."/>
            <person name="Fischer W.W."/>
        </authorList>
    </citation>
    <scope>NUCLEOTIDE SEQUENCE [LARGE SCALE GENOMIC DNA]</scope>
    <source>
        <strain evidence="1 2">DSM 7119</strain>
    </source>
</reference>
<comment type="caution">
    <text evidence="1">The sequence shown here is derived from an EMBL/GenBank/DDBJ whole genome shotgun (WGS) entry which is preliminary data.</text>
</comment>
<protein>
    <submittedName>
        <fullName evidence="1">Uncharacterized protein</fullName>
    </submittedName>
</protein>
<dbReference type="AlphaFoldDB" id="A0A0P6Y026"/>
<gene>
    <name evidence="1" type="ORF">SE18_06200</name>
</gene>
<dbReference type="EMBL" id="LGKP01000011">
    <property type="protein sequence ID" value="KPL90651.1"/>
    <property type="molecule type" value="Genomic_DNA"/>
</dbReference>
<accession>A0A0P6Y026</accession>
<evidence type="ECO:0000313" key="1">
    <source>
        <dbReference type="EMBL" id="KPL90651.1"/>
    </source>
</evidence>
<name>A0A0P6Y026_9CHLR</name>
<sequence>MIFKRLAVFALLLVGCGRVVEFGQTNNIPFDFPTVPPHIPHYEEFGYYADWQLQPLADPARIDIRITLYHSLWFEHVTAVISTGHQIDTQLQPLATTAIVPNVPFIVDLSVDRSRLQPDNKIMIVLNGQSSATWINDIEMRQYLSLTNHEYALYTNPIHEPIPMSPMIETLDPSIPTPYILPNGRVLPNGSK</sequence>